<evidence type="ECO:0000259" key="11">
    <source>
        <dbReference type="Pfam" id="PF07034"/>
    </source>
</evidence>
<evidence type="ECO:0000313" key="15">
    <source>
        <dbReference type="RefSeq" id="XP_006823142.1"/>
    </source>
</evidence>
<evidence type="ECO:0000256" key="3">
    <source>
        <dbReference type="ARBA" id="ARBA00019085"/>
    </source>
</evidence>
<dbReference type="InterPro" id="IPR040855">
    <property type="entry name" value="ORC_WH_C"/>
</dbReference>
<comment type="subunit">
    <text evidence="8">Component of ORC, a complex composed of at least 6 subunits: ORC1, ORC2, ORC3, ORC4, ORC5 and ORC6. ORC is regulated in a cell-cycle dependent manner. It is sequentially assembled at the exit from anaphase of mitosis and disassembled as cells enter S phase.</text>
</comment>
<dbReference type="PANTHER" id="PTHR12748">
    <property type="entry name" value="ORIGIN RECOGNITION COMPLEX SUBUNIT 3"/>
    <property type="match status" value="1"/>
</dbReference>
<evidence type="ECO:0000256" key="10">
    <source>
        <dbReference type="SAM" id="MobiDB-lite"/>
    </source>
</evidence>
<dbReference type="InterPro" id="IPR020795">
    <property type="entry name" value="ORC3"/>
</dbReference>
<name>A0ABM0MT01_SACKO</name>
<keyword evidence="14" id="KW-1185">Reference proteome</keyword>
<gene>
    <name evidence="15" type="primary">LOC102808322</name>
</gene>
<evidence type="ECO:0000256" key="8">
    <source>
        <dbReference type="ARBA" id="ARBA00026084"/>
    </source>
</evidence>
<evidence type="ECO:0000256" key="1">
    <source>
        <dbReference type="ARBA" id="ARBA00004123"/>
    </source>
</evidence>
<dbReference type="InterPro" id="IPR045663">
    <property type="entry name" value="ORC3_ins"/>
</dbReference>
<reference evidence="15" key="1">
    <citation type="submission" date="2025-08" db="UniProtKB">
        <authorList>
            <consortium name="RefSeq"/>
        </authorList>
    </citation>
    <scope>IDENTIFICATION</scope>
    <source>
        <tissue evidence="15">Testes</tissue>
    </source>
</reference>
<dbReference type="Pfam" id="PF07034">
    <property type="entry name" value="ORC3_N"/>
    <property type="match status" value="1"/>
</dbReference>
<comment type="subcellular location">
    <subcellularLocation>
        <location evidence="1">Nucleus</location>
    </subcellularLocation>
</comment>
<keyword evidence="7" id="KW-0539">Nucleus</keyword>
<dbReference type="Pfam" id="PF19675">
    <property type="entry name" value="ORC3_ins"/>
    <property type="match status" value="1"/>
</dbReference>
<evidence type="ECO:0000256" key="4">
    <source>
        <dbReference type="ARBA" id="ARBA00022553"/>
    </source>
</evidence>
<evidence type="ECO:0000256" key="9">
    <source>
        <dbReference type="ARBA" id="ARBA00045241"/>
    </source>
</evidence>
<evidence type="ECO:0000259" key="12">
    <source>
        <dbReference type="Pfam" id="PF18137"/>
    </source>
</evidence>
<dbReference type="CDD" id="cd20704">
    <property type="entry name" value="Orc3"/>
    <property type="match status" value="1"/>
</dbReference>
<dbReference type="GeneID" id="102808322"/>
<evidence type="ECO:0000313" key="14">
    <source>
        <dbReference type="Proteomes" id="UP000694865"/>
    </source>
</evidence>
<evidence type="ECO:0000256" key="5">
    <source>
        <dbReference type="ARBA" id="ARBA00022705"/>
    </source>
</evidence>
<keyword evidence="5" id="KW-0235">DNA replication</keyword>
<evidence type="ECO:0000256" key="7">
    <source>
        <dbReference type="ARBA" id="ARBA00023242"/>
    </source>
</evidence>
<evidence type="ECO:0000256" key="2">
    <source>
        <dbReference type="ARBA" id="ARBA00010977"/>
    </source>
</evidence>
<feature type="domain" description="Origin recognition complex subunit 3 winged helix C-terminal" evidence="12">
    <location>
        <begin position="584"/>
        <end position="702"/>
    </location>
</feature>
<keyword evidence="4" id="KW-0597">Phosphoprotein</keyword>
<accession>A0ABM0MT01</accession>
<dbReference type="InterPro" id="IPR045667">
    <property type="entry name" value="ORC3_N"/>
</dbReference>
<dbReference type="Pfam" id="PF18137">
    <property type="entry name" value="WHD_ORC"/>
    <property type="match status" value="1"/>
</dbReference>
<feature type="domain" description="Origin recognition complex subunit 3 insertion" evidence="13">
    <location>
        <begin position="338"/>
        <end position="570"/>
    </location>
</feature>
<evidence type="ECO:0000256" key="6">
    <source>
        <dbReference type="ARBA" id="ARBA00023125"/>
    </source>
</evidence>
<feature type="domain" description="Origin recognition complex subunit 3 N-terminal" evidence="11">
    <location>
        <begin position="1"/>
        <end position="314"/>
    </location>
</feature>
<proteinExistence type="inferred from homology"/>
<comment type="similarity">
    <text evidence="2">Belongs to the ORC3 family.</text>
</comment>
<dbReference type="RefSeq" id="XP_006823142.1">
    <property type="nucleotide sequence ID" value="XM_006823079.1"/>
</dbReference>
<evidence type="ECO:0000259" key="13">
    <source>
        <dbReference type="Pfam" id="PF19675"/>
    </source>
</evidence>
<comment type="function">
    <text evidence="9">Component of the origin recognition complex (ORC) that binds origins of replication. DNA-binding is ATP-dependent. The specific DNA sequences that define origins of replication have not been identified yet. ORC is required to assemble the pre-replication complex necessary to initiate DNA replication. Binds histone H3 and H4 trimethylation marks H3K9me3, H3K27me3 and H4K20me3.</text>
</comment>
<dbReference type="Proteomes" id="UP000694865">
    <property type="component" value="Unplaced"/>
</dbReference>
<keyword evidence="6" id="KW-0238">DNA-binding</keyword>
<protein>
    <recommendedName>
        <fullName evidence="3">Origin recognition complex subunit 3</fullName>
    </recommendedName>
</protein>
<feature type="compositionally biased region" description="Basic residues" evidence="10">
    <location>
        <begin position="207"/>
        <end position="220"/>
    </location>
</feature>
<dbReference type="PANTHER" id="PTHR12748:SF0">
    <property type="entry name" value="ORIGIN RECOGNITION COMPLEX SUBUNIT 3"/>
    <property type="match status" value="1"/>
</dbReference>
<sequence length="705" mass="81314">MTTASVSKGCFVFKARNKQKVLQPAEYFCDEDGKVHSIDKQRWQTYEDCWQNINTDIQKLQSEVNSKIFVDLVNFIQRSHQEFQLQNEGDNDCSSKKKKKVIHEIPTAALITGVNTPDHNDMFCQLLTLLRDKITPYIALLGSKDCNNVKSTMMKLLSQLMGSTNHLDDDDDEDSPDINMRRIPCTMPVLCGWYKDKTQKSRSVIKSPRRSPGKSPHKSPGKSPRIESQMHYSRYPPIVLVLEDFENFKPHVLQDLLIICNQYLSELPIVLIFGIATAVTAVHRLLPHAVSSLLCIEKFQAQPATEYLAQVIFAMMDHFFNNTTSLLCCPPSEVSSKIKDLKSTTLDEFRNLDSFRRYVEEQNPEEQKSLLLDEKHFRKFLKRSIKQIWKYHDYFFPTMHCLHLLTFDLPGHPLGRRIRELYSLCLQGDIVQSESYQDAKSLLKLMAREELVSLLNKCNDSLSEYEDNDLEIICLELQTFISQFNSLVDCNEPDQVNQQEDAQKSNEVPNKPTGLYDLKKHLQESAKKKKIPTKFESLRNQVLEYLEKNLFSKYLHSACSLIFHEIFYSDCVSVLRRHLNASPRAAIQMALTNPHHYLQCDCCETEPGNIPNNAPDLCIVYRLHLECGRLINLYDWLQAYITIVDDNEDSAAEDENEESKKVDKPPDPVLQARFIRAVSELQFLSFIKPTKKKTDHVARLTWGGC</sequence>
<organism evidence="14 15">
    <name type="scientific">Saccoglossus kowalevskii</name>
    <name type="common">Acorn worm</name>
    <dbReference type="NCBI Taxonomy" id="10224"/>
    <lineage>
        <taxon>Eukaryota</taxon>
        <taxon>Metazoa</taxon>
        <taxon>Hemichordata</taxon>
        <taxon>Enteropneusta</taxon>
        <taxon>Harrimaniidae</taxon>
        <taxon>Saccoglossus</taxon>
    </lineage>
</organism>
<feature type="region of interest" description="Disordered" evidence="10">
    <location>
        <begin position="198"/>
        <end position="227"/>
    </location>
</feature>